<dbReference type="GO" id="GO:0000287">
    <property type="term" value="F:magnesium ion binding"/>
    <property type="evidence" value="ECO:0007669"/>
    <property type="project" value="UniProtKB-UniRule"/>
</dbReference>
<dbReference type="UniPathway" id="UPA00031">
    <property type="reaction ID" value="UER00006"/>
</dbReference>
<protein>
    <recommendedName>
        <fullName evidence="6 15">ATP phosphoribosyltransferase</fullName>
        <shortName evidence="15">ATP-PRT</shortName>
        <shortName evidence="15">ATP-PRTase</shortName>
        <ecNumber evidence="5 15">2.4.2.17</ecNumber>
    </recommendedName>
</protein>
<evidence type="ECO:0000259" key="17">
    <source>
        <dbReference type="Pfam" id="PF08029"/>
    </source>
</evidence>
<evidence type="ECO:0000256" key="6">
    <source>
        <dbReference type="ARBA" id="ARBA00020998"/>
    </source>
</evidence>
<comment type="catalytic activity">
    <reaction evidence="1 15">
        <text>1-(5-phospho-beta-D-ribosyl)-ATP + diphosphate = 5-phospho-alpha-D-ribose 1-diphosphate + ATP</text>
        <dbReference type="Rhea" id="RHEA:18473"/>
        <dbReference type="ChEBI" id="CHEBI:30616"/>
        <dbReference type="ChEBI" id="CHEBI:33019"/>
        <dbReference type="ChEBI" id="CHEBI:58017"/>
        <dbReference type="ChEBI" id="CHEBI:73183"/>
        <dbReference type="EC" id="2.4.2.17"/>
    </reaction>
</comment>
<dbReference type="RefSeq" id="WP_087007294.1">
    <property type="nucleotide sequence ID" value="NZ_FWFF01000014.1"/>
</dbReference>
<keyword evidence="15" id="KW-0479">Metal-binding</keyword>
<dbReference type="PANTHER" id="PTHR21403:SF8">
    <property type="entry name" value="ATP PHOSPHORIBOSYLTRANSFERASE"/>
    <property type="match status" value="1"/>
</dbReference>
<comment type="similarity">
    <text evidence="4 15">Belongs to the ATP phosphoribosyltransferase family. Long subfamily.</text>
</comment>
<evidence type="ECO:0000256" key="7">
    <source>
        <dbReference type="ARBA" id="ARBA00022490"/>
    </source>
</evidence>
<evidence type="ECO:0000256" key="5">
    <source>
        <dbReference type="ARBA" id="ARBA00011946"/>
    </source>
</evidence>
<evidence type="ECO:0000256" key="9">
    <source>
        <dbReference type="ARBA" id="ARBA00022676"/>
    </source>
</evidence>
<gene>
    <name evidence="15" type="primary">hisG</name>
    <name evidence="18" type="ORF">FM105_08675</name>
</gene>
<dbReference type="AlphaFoldDB" id="A0A1X6XGK4"/>
<evidence type="ECO:0000256" key="4">
    <source>
        <dbReference type="ARBA" id="ARBA00007955"/>
    </source>
</evidence>
<accession>A0A1X6XGK4</accession>
<dbReference type="GO" id="GO:0005524">
    <property type="term" value="F:ATP binding"/>
    <property type="evidence" value="ECO:0007669"/>
    <property type="project" value="UniProtKB-KW"/>
</dbReference>
<dbReference type="Proteomes" id="UP000196581">
    <property type="component" value="Unassembled WGS sequence"/>
</dbReference>
<dbReference type="GO" id="GO:0000105">
    <property type="term" value="P:L-histidine biosynthetic process"/>
    <property type="evidence" value="ECO:0007669"/>
    <property type="project" value="UniProtKB-UniRule"/>
</dbReference>
<dbReference type="InterPro" id="IPR013820">
    <property type="entry name" value="ATP_PRibTrfase_cat"/>
</dbReference>
<dbReference type="InterPro" id="IPR020621">
    <property type="entry name" value="ATP-PRT_HisG_long"/>
</dbReference>
<keyword evidence="7 15" id="KW-0963">Cytoplasm</keyword>
<evidence type="ECO:0000256" key="2">
    <source>
        <dbReference type="ARBA" id="ARBA00004496"/>
    </source>
</evidence>
<comment type="subcellular location">
    <subcellularLocation>
        <location evidence="2 15">Cytoplasm</location>
    </subcellularLocation>
</comment>
<dbReference type="InterPro" id="IPR001348">
    <property type="entry name" value="ATP_PRibTrfase_HisG"/>
</dbReference>
<dbReference type="PANTHER" id="PTHR21403">
    <property type="entry name" value="ATP PHOSPHORIBOSYLTRANSFERASE ATP-PRTASE"/>
    <property type="match status" value="1"/>
</dbReference>
<sequence length="282" mass="30302">MLRIAVPNKGTLSESATTMLREAGYQLRTNSKTLVSRDDTNGIEFFYLRPRDIAVYIGEGILDLGVTGRDLLLESEAGALEILPLGFGRSRFHYASTAGTFTDVADLAGRRIATSYPVLVGKDLEARGIDARTVSLDGAVEVSIELGVADAIADVVETGTTLRQAGLETFGEPLMRSEGVLVAPQDRPHLSEAAAVVVRRLESVMVARSYVMLDYDVPVEKLSDAVAVTPGFESPTVSPMRDPEWVAVRAMVSADSQHTVMDQLYTAGARAILVTNIAACRV</sequence>
<keyword evidence="10 15" id="KW-0808">Transferase</keyword>
<dbReference type="SUPFAM" id="SSF54913">
    <property type="entry name" value="GlnB-like"/>
    <property type="match status" value="1"/>
</dbReference>
<dbReference type="Gene3D" id="3.40.190.10">
    <property type="entry name" value="Periplasmic binding protein-like II"/>
    <property type="match status" value="2"/>
</dbReference>
<comment type="function">
    <text evidence="14 15">Catalyzes the condensation of ATP and 5-phosphoribose 1-diphosphate to form N'-(5'-phosphoribosyl)-ATP (PR-ATP). Has a crucial role in the pathway because the rate of histidine biosynthesis seems to be controlled primarily by regulation of HisG enzymatic activity.</text>
</comment>
<feature type="domain" description="ATP phosphoribosyltransferase catalytic" evidence="16">
    <location>
        <begin position="49"/>
        <end position="201"/>
    </location>
</feature>
<dbReference type="EC" id="2.4.2.17" evidence="5 15"/>
<evidence type="ECO:0000256" key="14">
    <source>
        <dbReference type="ARBA" id="ARBA00024861"/>
    </source>
</evidence>
<comment type="cofactor">
    <cofactor evidence="15">
        <name>Mg(2+)</name>
        <dbReference type="ChEBI" id="CHEBI:18420"/>
    </cofactor>
</comment>
<feature type="domain" description="Histidine biosynthesis HisG C-terminal" evidence="17">
    <location>
        <begin position="207"/>
        <end position="278"/>
    </location>
</feature>
<evidence type="ECO:0000313" key="18">
    <source>
        <dbReference type="EMBL" id="SLM98276.1"/>
    </source>
</evidence>
<evidence type="ECO:0000256" key="1">
    <source>
        <dbReference type="ARBA" id="ARBA00000915"/>
    </source>
</evidence>
<dbReference type="NCBIfam" id="TIGR03455">
    <property type="entry name" value="HisG_C-term"/>
    <property type="match status" value="1"/>
</dbReference>
<evidence type="ECO:0000256" key="11">
    <source>
        <dbReference type="ARBA" id="ARBA00022741"/>
    </source>
</evidence>
<name>A0A1X6XGK4_9MICO</name>
<keyword evidence="15" id="KW-0460">Magnesium</keyword>
<dbReference type="Pfam" id="PF08029">
    <property type="entry name" value="HisG_C"/>
    <property type="match status" value="1"/>
</dbReference>
<keyword evidence="11 15" id="KW-0547">Nucleotide-binding</keyword>
<keyword evidence="8 15" id="KW-0028">Amino-acid biosynthesis</keyword>
<dbReference type="InterPro" id="IPR013115">
    <property type="entry name" value="HisG_C"/>
</dbReference>
<evidence type="ECO:0000256" key="10">
    <source>
        <dbReference type="ARBA" id="ARBA00022679"/>
    </source>
</evidence>
<dbReference type="PROSITE" id="PS01316">
    <property type="entry name" value="ATP_P_PHORIBOSYLTR"/>
    <property type="match status" value="1"/>
</dbReference>
<comment type="activity regulation">
    <text evidence="15">Feedback inhibited by histidine.</text>
</comment>
<dbReference type="EMBL" id="FWFF01000014">
    <property type="protein sequence ID" value="SLM98276.1"/>
    <property type="molecule type" value="Genomic_DNA"/>
</dbReference>
<dbReference type="InterPro" id="IPR018198">
    <property type="entry name" value="ATP_PRibTrfase_CS"/>
</dbReference>
<dbReference type="GO" id="GO:0005737">
    <property type="term" value="C:cytoplasm"/>
    <property type="evidence" value="ECO:0007669"/>
    <property type="project" value="UniProtKB-SubCell"/>
</dbReference>
<reference evidence="19" key="1">
    <citation type="submission" date="2017-02" db="EMBL/GenBank/DDBJ databases">
        <authorList>
            <person name="Dridi B."/>
        </authorList>
    </citation>
    <scope>NUCLEOTIDE SEQUENCE [LARGE SCALE GENOMIC DNA]</scope>
    <source>
        <strain evidence="19">B Co 03.10</strain>
    </source>
</reference>
<dbReference type="Gene3D" id="3.30.70.120">
    <property type="match status" value="1"/>
</dbReference>
<evidence type="ECO:0000256" key="12">
    <source>
        <dbReference type="ARBA" id="ARBA00022840"/>
    </source>
</evidence>
<dbReference type="HAMAP" id="MF_00079">
    <property type="entry name" value="HisG_Long"/>
    <property type="match status" value="1"/>
</dbReference>
<organism evidence="18 19">
    <name type="scientific">Brevibacterium yomogidense</name>
    <dbReference type="NCBI Taxonomy" id="946573"/>
    <lineage>
        <taxon>Bacteria</taxon>
        <taxon>Bacillati</taxon>
        <taxon>Actinomycetota</taxon>
        <taxon>Actinomycetes</taxon>
        <taxon>Micrococcales</taxon>
        <taxon>Brevibacteriaceae</taxon>
        <taxon>Brevibacterium</taxon>
    </lineage>
</organism>
<dbReference type="FunFam" id="3.30.70.120:FF:000003">
    <property type="entry name" value="ATP phosphoribosyltransferase"/>
    <property type="match status" value="1"/>
</dbReference>
<keyword evidence="12 15" id="KW-0067">ATP-binding</keyword>
<evidence type="ECO:0000256" key="3">
    <source>
        <dbReference type="ARBA" id="ARBA00004667"/>
    </source>
</evidence>
<comment type="pathway">
    <text evidence="3 15">Amino-acid biosynthesis; L-histidine biosynthesis; L-histidine from 5-phospho-alpha-D-ribose 1-diphosphate: step 1/9.</text>
</comment>
<evidence type="ECO:0000313" key="19">
    <source>
        <dbReference type="Proteomes" id="UP000196581"/>
    </source>
</evidence>
<evidence type="ECO:0000256" key="13">
    <source>
        <dbReference type="ARBA" id="ARBA00023102"/>
    </source>
</evidence>
<dbReference type="NCBIfam" id="TIGR00070">
    <property type="entry name" value="hisG"/>
    <property type="match status" value="1"/>
</dbReference>
<dbReference type="InterPro" id="IPR011322">
    <property type="entry name" value="N-reg_PII-like_a/b"/>
</dbReference>
<proteinExistence type="inferred from homology"/>
<dbReference type="Pfam" id="PF01634">
    <property type="entry name" value="HisG"/>
    <property type="match status" value="1"/>
</dbReference>
<dbReference type="InterPro" id="IPR015867">
    <property type="entry name" value="N-reg_PII/ATP_PRibTrfase_C"/>
</dbReference>
<dbReference type="SUPFAM" id="SSF53850">
    <property type="entry name" value="Periplasmic binding protein-like II"/>
    <property type="match status" value="1"/>
</dbReference>
<evidence type="ECO:0000259" key="16">
    <source>
        <dbReference type="Pfam" id="PF01634"/>
    </source>
</evidence>
<dbReference type="GO" id="GO:0003879">
    <property type="term" value="F:ATP phosphoribosyltransferase activity"/>
    <property type="evidence" value="ECO:0007669"/>
    <property type="project" value="UniProtKB-UniRule"/>
</dbReference>
<keyword evidence="9 15" id="KW-0328">Glycosyltransferase</keyword>
<keyword evidence="13 15" id="KW-0368">Histidine biosynthesis</keyword>
<keyword evidence="19" id="KW-1185">Reference proteome</keyword>
<evidence type="ECO:0000256" key="15">
    <source>
        <dbReference type="HAMAP-Rule" id="MF_00079"/>
    </source>
</evidence>
<evidence type="ECO:0000256" key="8">
    <source>
        <dbReference type="ARBA" id="ARBA00022605"/>
    </source>
</evidence>